<evidence type="ECO:0000256" key="1">
    <source>
        <dbReference type="ARBA" id="ARBA00023015"/>
    </source>
</evidence>
<dbReference type="InterPro" id="IPR020449">
    <property type="entry name" value="Tscrpt_reg_AraC-type_HTH"/>
</dbReference>
<evidence type="ECO:0000256" key="2">
    <source>
        <dbReference type="ARBA" id="ARBA00023125"/>
    </source>
</evidence>
<dbReference type="Pfam" id="PF12833">
    <property type="entry name" value="HTH_18"/>
    <property type="match status" value="1"/>
</dbReference>
<comment type="caution">
    <text evidence="5">The sequence shown here is derived from an EMBL/GenBank/DDBJ whole genome shotgun (WGS) entry which is preliminary data.</text>
</comment>
<keyword evidence="2" id="KW-0238">DNA-binding</keyword>
<accession>A0ABT6FPQ1</accession>
<keyword evidence="3" id="KW-0804">Transcription</keyword>
<dbReference type="RefSeq" id="WP_277899496.1">
    <property type="nucleotide sequence ID" value="NZ_JAPMUA010000002.1"/>
</dbReference>
<evidence type="ECO:0000313" key="5">
    <source>
        <dbReference type="EMBL" id="MDG3585233.1"/>
    </source>
</evidence>
<protein>
    <submittedName>
        <fullName evidence="5">AraC family transcriptional regulator</fullName>
    </submittedName>
</protein>
<organism evidence="5 6">
    <name type="scientific">Galbibacter pacificus</name>
    <dbReference type="NCBI Taxonomy" id="2996052"/>
    <lineage>
        <taxon>Bacteria</taxon>
        <taxon>Pseudomonadati</taxon>
        <taxon>Bacteroidota</taxon>
        <taxon>Flavobacteriia</taxon>
        <taxon>Flavobacteriales</taxon>
        <taxon>Flavobacteriaceae</taxon>
        <taxon>Galbibacter</taxon>
    </lineage>
</organism>
<dbReference type="InterPro" id="IPR053142">
    <property type="entry name" value="PchR_regulatory_protein"/>
</dbReference>
<evidence type="ECO:0000259" key="4">
    <source>
        <dbReference type="PROSITE" id="PS01124"/>
    </source>
</evidence>
<dbReference type="EMBL" id="JAPMUA010000002">
    <property type="protein sequence ID" value="MDG3585233.1"/>
    <property type="molecule type" value="Genomic_DNA"/>
</dbReference>
<proteinExistence type="predicted"/>
<dbReference type="InterPro" id="IPR009057">
    <property type="entry name" value="Homeodomain-like_sf"/>
</dbReference>
<dbReference type="PANTHER" id="PTHR47893:SF1">
    <property type="entry name" value="REGULATORY PROTEIN PCHR"/>
    <property type="match status" value="1"/>
</dbReference>
<dbReference type="PROSITE" id="PS01124">
    <property type="entry name" value="HTH_ARAC_FAMILY_2"/>
    <property type="match status" value="1"/>
</dbReference>
<dbReference type="Proteomes" id="UP001153642">
    <property type="component" value="Unassembled WGS sequence"/>
</dbReference>
<dbReference type="PANTHER" id="PTHR47893">
    <property type="entry name" value="REGULATORY PROTEIN PCHR"/>
    <property type="match status" value="1"/>
</dbReference>
<gene>
    <name evidence="5" type="ORF">OSR52_05075</name>
</gene>
<feature type="domain" description="HTH araC/xylS-type" evidence="4">
    <location>
        <begin position="236"/>
        <end position="334"/>
    </location>
</feature>
<dbReference type="InterPro" id="IPR018060">
    <property type="entry name" value="HTH_AraC"/>
</dbReference>
<sequence length="341" mass="39665">MKSLIIADNSIEDVFLQLQQNIDGTLSRGDGMFNFRANEIGISGKFSGNCYSNSVSFIKCNLSLKEPVAIHLQPSRHTSFLYFIFCNKGKIMHKGKKRDLYRPIYQHQTTVINPGEKGMQFILPKELTHELIFIKINPLIYLRKEKFITNLDKNLQALYRNYNGKEGYTHYGSYNLKICDYFKEIDNIKESGLLKNIFMEGQIKLLLALLIKQYNWDILNQNKISDLTNAELKKVKEVSDYIKNNPSFAHSIKKLTAKYLISPSKLQKGFKVLHNRTVADFIKNLRIEIAEEMIKNRDCTISEIVYDIGFTSRSYFSKIFKEKYDCSPKNYQEKLKLSLNI</sequence>
<dbReference type="Gene3D" id="1.10.10.60">
    <property type="entry name" value="Homeodomain-like"/>
    <property type="match status" value="1"/>
</dbReference>
<reference evidence="5" key="1">
    <citation type="submission" date="2022-11" db="EMBL/GenBank/DDBJ databases">
        <title>High-quality draft genome sequence of Galbibacter sp. strain CMA-7.</title>
        <authorList>
            <person name="Wei L."/>
            <person name="Dong C."/>
            <person name="Shao Z."/>
        </authorList>
    </citation>
    <scope>NUCLEOTIDE SEQUENCE</scope>
    <source>
        <strain evidence="5">CMA-7</strain>
    </source>
</reference>
<evidence type="ECO:0000313" key="6">
    <source>
        <dbReference type="Proteomes" id="UP001153642"/>
    </source>
</evidence>
<dbReference type="SUPFAM" id="SSF46689">
    <property type="entry name" value="Homeodomain-like"/>
    <property type="match status" value="1"/>
</dbReference>
<name>A0ABT6FPQ1_9FLAO</name>
<evidence type="ECO:0000256" key="3">
    <source>
        <dbReference type="ARBA" id="ARBA00023163"/>
    </source>
</evidence>
<dbReference type="SMART" id="SM00342">
    <property type="entry name" value="HTH_ARAC"/>
    <property type="match status" value="1"/>
</dbReference>
<keyword evidence="1" id="KW-0805">Transcription regulation</keyword>
<keyword evidence="6" id="KW-1185">Reference proteome</keyword>
<dbReference type="PRINTS" id="PR00032">
    <property type="entry name" value="HTHARAC"/>
</dbReference>